<keyword evidence="5 8" id="KW-1133">Transmembrane helix</keyword>
<comment type="catalytic activity">
    <reaction evidence="7">
        <text>L-leucine(in) + H(+)(out) = L-leucine(out) + H(+)(in)</text>
        <dbReference type="Rhea" id="RHEA:28731"/>
        <dbReference type="ChEBI" id="CHEBI:15378"/>
        <dbReference type="ChEBI" id="CHEBI:57427"/>
    </reaction>
    <physiologicalReaction direction="left-to-right" evidence="7">
        <dbReference type="Rhea" id="RHEA:28732"/>
    </physiologicalReaction>
</comment>
<dbReference type="OrthoDB" id="9784202at2"/>
<reference evidence="9 10" key="1">
    <citation type="submission" date="2019-03" db="EMBL/GenBank/DDBJ databases">
        <title>Pragia sp. nov. isolated from the gut tract of Carduelis flavirostris.</title>
        <authorList>
            <person name="Ge Y."/>
        </authorList>
    </citation>
    <scope>NUCLEOTIDE SEQUENCE [LARGE SCALE GENOMIC DNA]</scope>
    <source>
        <strain evidence="9 10">CF-458</strain>
    </source>
</reference>
<gene>
    <name evidence="9" type="primary">leuE</name>
    <name evidence="9" type="ORF">EKN56_11075</name>
</gene>
<evidence type="ECO:0000256" key="7">
    <source>
        <dbReference type="ARBA" id="ARBA00048489"/>
    </source>
</evidence>
<name>A0A411WL31_9GAMM</name>
<evidence type="ECO:0000256" key="4">
    <source>
        <dbReference type="ARBA" id="ARBA00022692"/>
    </source>
</evidence>
<protein>
    <submittedName>
        <fullName evidence="9">Leucine efflux protein LeuE</fullName>
    </submittedName>
</protein>
<evidence type="ECO:0000256" key="1">
    <source>
        <dbReference type="ARBA" id="ARBA00004651"/>
    </source>
</evidence>
<dbReference type="GO" id="GO:0005886">
    <property type="term" value="C:plasma membrane"/>
    <property type="evidence" value="ECO:0007669"/>
    <property type="project" value="UniProtKB-SubCell"/>
</dbReference>
<dbReference type="AlphaFoldDB" id="A0A411WL31"/>
<dbReference type="KEGG" id="prag:EKN56_11075"/>
<dbReference type="Proteomes" id="UP000293154">
    <property type="component" value="Chromosome"/>
</dbReference>
<keyword evidence="10" id="KW-1185">Reference proteome</keyword>
<dbReference type="RefSeq" id="WP_130591835.1">
    <property type="nucleotide sequence ID" value="NZ_CP034752.1"/>
</dbReference>
<feature type="transmembrane region" description="Helical" evidence="8">
    <location>
        <begin position="46"/>
        <end position="68"/>
    </location>
</feature>
<evidence type="ECO:0000313" key="9">
    <source>
        <dbReference type="EMBL" id="QBH96892.1"/>
    </source>
</evidence>
<dbReference type="PIRSF" id="PIRSF006324">
    <property type="entry name" value="LeuE"/>
    <property type="match status" value="1"/>
</dbReference>
<feature type="transmembrane region" description="Helical" evidence="8">
    <location>
        <begin position="155"/>
        <end position="181"/>
    </location>
</feature>
<keyword evidence="4 8" id="KW-0812">Transmembrane</keyword>
<evidence type="ECO:0000256" key="2">
    <source>
        <dbReference type="ARBA" id="ARBA00007928"/>
    </source>
</evidence>
<dbReference type="PANTHER" id="PTHR30086:SF15">
    <property type="entry name" value="LEUCINE EFFLUX PROTEIN"/>
    <property type="match status" value="1"/>
</dbReference>
<dbReference type="NCBIfam" id="NF008201">
    <property type="entry name" value="PRK10958.1"/>
    <property type="match status" value="1"/>
</dbReference>
<comment type="similarity">
    <text evidence="2">Belongs to the Rht family.</text>
</comment>
<dbReference type="PANTHER" id="PTHR30086">
    <property type="entry name" value="ARGININE EXPORTER PROTEIN ARGO"/>
    <property type="match status" value="1"/>
</dbReference>
<keyword evidence="6 8" id="KW-0472">Membrane</keyword>
<proteinExistence type="inferred from homology"/>
<dbReference type="Pfam" id="PF01810">
    <property type="entry name" value="LysE"/>
    <property type="match status" value="1"/>
</dbReference>
<feature type="transmembrane region" description="Helical" evidence="8">
    <location>
        <begin position="122"/>
        <end position="143"/>
    </location>
</feature>
<evidence type="ECO:0000256" key="6">
    <source>
        <dbReference type="ARBA" id="ARBA00023136"/>
    </source>
</evidence>
<feature type="transmembrane region" description="Helical" evidence="8">
    <location>
        <begin position="74"/>
        <end position="96"/>
    </location>
</feature>
<evidence type="ECO:0000256" key="8">
    <source>
        <dbReference type="SAM" id="Phobius"/>
    </source>
</evidence>
<dbReference type="InterPro" id="IPR001123">
    <property type="entry name" value="LeuE-type"/>
</dbReference>
<evidence type="ECO:0000313" key="10">
    <source>
        <dbReference type="Proteomes" id="UP000293154"/>
    </source>
</evidence>
<sequence length="214" mass="23356">MLENFGVINIWTYVVGVIFITLIPGPNSIFVLTSSAKHGIKEGYKASFGVFLGDATLIFLAFIGVASLVRTSPLFFSIVKYAGAAYLLYLGGRILYTTLIKREGHTVAETPKATKEHTFRKALLLSLTNPKTIIFYVSFFVQFVSPDYPNTAVPFFILGSILEAFSMLYLSVLIFGGATLASMFRQRYGLAKLSNGCIGTLFLAFGLKLALASS</sequence>
<dbReference type="EMBL" id="CP034752">
    <property type="protein sequence ID" value="QBH96892.1"/>
    <property type="molecule type" value="Genomic_DNA"/>
</dbReference>
<keyword evidence="3" id="KW-1003">Cell membrane</keyword>
<accession>A0A411WL31</accession>
<feature type="transmembrane region" description="Helical" evidence="8">
    <location>
        <begin position="6"/>
        <end position="25"/>
    </location>
</feature>
<comment type="subcellular location">
    <subcellularLocation>
        <location evidence="1">Cell membrane</location>
        <topology evidence="1">Multi-pass membrane protein</topology>
    </subcellularLocation>
</comment>
<dbReference type="GO" id="GO:0015190">
    <property type="term" value="F:L-leucine transmembrane transporter activity"/>
    <property type="evidence" value="ECO:0007669"/>
    <property type="project" value="TreeGrafter"/>
</dbReference>
<feature type="transmembrane region" description="Helical" evidence="8">
    <location>
        <begin position="193"/>
        <end position="211"/>
    </location>
</feature>
<evidence type="ECO:0000256" key="3">
    <source>
        <dbReference type="ARBA" id="ARBA00022475"/>
    </source>
</evidence>
<evidence type="ECO:0000256" key="5">
    <source>
        <dbReference type="ARBA" id="ARBA00022989"/>
    </source>
</evidence>
<organism evidence="9 10">
    <name type="scientific">Limnobaculum zhutongyuii</name>
    <dbReference type="NCBI Taxonomy" id="2498113"/>
    <lineage>
        <taxon>Bacteria</taxon>
        <taxon>Pseudomonadati</taxon>
        <taxon>Pseudomonadota</taxon>
        <taxon>Gammaproteobacteria</taxon>
        <taxon>Enterobacterales</taxon>
        <taxon>Budviciaceae</taxon>
        <taxon>Limnobaculum</taxon>
    </lineage>
</organism>
<dbReference type="GO" id="GO:0015820">
    <property type="term" value="P:L-leucine transport"/>
    <property type="evidence" value="ECO:0007669"/>
    <property type="project" value="TreeGrafter"/>
</dbReference>